<feature type="region of interest" description="Disordered" evidence="1">
    <location>
        <begin position="76"/>
        <end position="111"/>
    </location>
</feature>
<feature type="compositionally biased region" description="Basic and acidic residues" evidence="1">
    <location>
        <begin position="95"/>
        <end position="111"/>
    </location>
</feature>
<keyword evidence="4" id="KW-1185">Reference proteome</keyword>
<accession>A0A4R1BWM2</accession>
<dbReference type="RefSeq" id="WP_131585174.1">
    <property type="nucleotide sequence ID" value="NZ_SJZJ01000027.1"/>
</dbReference>
<evidence type="ECO:0000259" key="2">
    <source>
        <dbReference type="Pfam" id="PF20058"/>
    </source>
</evidence>
<dbReference type="Proteomes" id="UP000295453">
    <property type="component" value="Unassembled WGS sequence"/>
</dbReference>
<evidence type="ECO:0000313" key="3">
    <source>
        <dbReference type="EMBL" id="TCJ21997.1"/>
    </source>
</evidence>
<organism evidence="3 4">
    <name type="scientific">Nocardioides jejuensis</name>
    <dbReference type="NCBI Taxonomy" id="2502782"/>
    <lineage>
        <taxon>Bacteria</taxon>
        <taxon>Bacillati</taxon>
        <taxon>Actinomycetota</taxon>
        <taxon>Actinomycetes</taxon>
        <taxon>Propionibacteriales</taxon>
        <taxon>Nocardioidaceae</taxon>
        <taxon>Nocardioides</taxon>
    </lineage>
</organism>
<protein>
    <recommendedName>
        <fullName evidence="2">DUF6457 domain-containing protein</fullName>
    </recommendedName>
</protein>
<comment type="caution">
    <text evidence="3">The sequence shown here is derived from an EMBL/GenBank/DDBJ whole genome shotgun (WGS) entry which is preliminary data.</text>
</comment>
<proteinExistence type="predicted"/>
<dbReference type="AlphaFoldDB" id="A0A4R1BWM2"/>
<gene>
    <name evidence="3" type="ORF">EPD65_13945</name>
</gene>
<name>A0A4R1BWM2_9ACTN</name>
<dbReference type="Pfam" id="PF20058">
    <property type="entry name" value="DUF6457"/>
    <property type="match status" value="1"/>
</dbReference>
<dbReference type="InterPro" id="IPR045598">
    <property type="entry name" value="DUF6457"/>
</dbReference>
<feature type="domain" description="DUF6457" evidence="2">
    <location>
        <begin position="2"/>
        <end position="78"/>
    </location>
</feature>
<dbReference type="EMBL" id="SJZJ01000027">
    <property type="protein sequence ID" value="TCJ21997.1"/>
    <property type="molecule type" value="Genomic_DNA"/>
</dbReference>
<evidence type="ECO:0000313" key="4">
    <source>
        <dbReference type="Proteomes" id="UP000295453"/>
    </source>
</evidence>
<feature type="compositionally biased region" description="Acidic residues" evidence="1">
    <location>
        <begin position="84"/>
        <end position="94"/>
    </location>
</feature>
<reference evidence="3 4" key="1">
    <citation type="submission" date="2019-03" db="EMBL/GenBank/DDBJ databases">
        <authorList>
            <person name="Kim M.K.M."/>
        </authorList>
    </citation>
    <scope>NUCLEOTIDE SEQUENCE [LARGE SCALE GENOMIC DNA]</scope>
    <source>
        <strain evidence="3 4">18JY15-6</strain>
    </source>
</reference>
<sequence>MNLHDWIDELCDVLDVDVDVDEALVLDLARVSSHQVQRTAAPITTFLLGYAAGLADADEAGVEALAARATALAESWERPAGAPDPDEVEAEVEVPDDRGVDHSRDVADVIS</sequence>
<evidence type="ECO:0000256" key="1">
    <source>
        <dbReference type="SAM" id="MobiDB-lite"/>
    </source>
</evidence>